<accession>T0Q961</accession>
<evidence type="ECO:0000313" key="4">
    <source>
        <dbReference type="Proteomes" id="UP000030762"/>
    </source>
</evidence>
<protein>
    <recommendedName>
        <fullName evidence="5">ZZ-type domain-containing protein</fullName>
    </recommendedName>
</protein>
<reference evidence="3 4" key="1">
    <citation type="submission" date="2012-04" db="EMBL/GenBank/DDBJ databases">
        <title>The Genome Sequence of Saprolegnia declina VS20.</title>
        <authorList>
            <consortium name="The Broad Institute Genome Sequencing Platform"/>
            <person name="Russ C."/>
            <person name="Nusbaum C."/>
            <person name="Tyler B."/>
            <person name="van West P."/>
            <person name="Dieguez-Uribeondo J."/>
            <person name="de Bruijn I."/>
            <person name="Tripathy S."/>
            <person name="Jiang R."/>
            <person name="Young S.K."/>
            <person name="Zeng Q."/>
            <person name="Gargeya S."/>
            <person name="Fitzgerald M."/>
            <person name="Haas B."/>
            <person name="Abouelleil A."/>
            <person name="Alvarado L."/>
            <person name="Arachchi H.M."/>
            <person name="Berlin A."/>
            <person name="Chapman S.B."/>
            <person name="Goldberg J."/>
            <person name="Griggs A."/>
            <person name="Gujja S."/>
            <person name="Hansen M."/>
            <person name="Howarth C."/>
            <person name="Imamovic A."/>
            <person name="Larimer J."/>
            <person name="McCowen C."/>
            <person name="Montmayeur A."/>
            <person name="Murphy C."/>
            <person name="Neiman D."/>
            <person name="Pearson M."/>
            <person name="Priest M."/>
            <person name="Roberts A."/>
            <person name="Saif S."/>
            <person name="Shea T."/>
            <person name="Sisk P."/>
            <person name="Sykes S."/>
            <person name="Wortman J."/>
            <person name="Nusbaum C."/>
            <person name="Birren B."/>
        </authorList>
    </citation>
    <scope>NUCLEOTIDE SEQUENCE [LARGE SCALE GENOMIC DNA]</scope>
    <source>
        <strain evidence="3 4">VS20</strain>
    </source>
</reference>
<name>T0Q961_SAPDV</name>
<keyword evidence="2" id="KW-0802">TPR repeat</keyword>
<proteinExistence type="predicted"/>
<keyword evidence="1" id="KW-0677">Repeat</keyword>
<evidence type="ECO:0000256" key="2">
    <source>
        <dbReference type="ARBA" id="ARBA00022803"/>
    </source>
</evidence>
<dbReference type="PANTHER" id="PTHR45641">
    <property type="entry name" value="TETRATRICOPEPTIDE REPEAT PROTEIN (AFU_ORTHOLOGUE AFUA_6G03870)"/>
    <property type="match status" value="1"/>
</dbReference>
<dbReference type="Pfam" id="PF13424">
    <property type="entry name" value="TPR_12"/>
    <property type="match status" value="1"/>
</dbReference>
<evidence type="ECO:0008006" key="5">
    <source>
        <dbReference type="Google" id="ProtNLM"/>
    </source>
</evidence>
<keyword evidence="4" id="KW-1185">Reference proteome</keyword>
<dbReference type="AlphaFoldDB" id="T0Q961"/>
<dbReference type="Gene3D" id="1.25.40.10">
    <property type="entry name" value="Tetratricopeptide repeat domain"/>
    <property type="match status" value="1"/>
</dbReference>
<dbReference type="OrthoDB" id="771227at2759"/>
<dbReference type="VEuPathDB" id="FungiDB:SDRG_11129"/>
<dbReference type="InParanoid" id="T0Q961"/>
<dbReference type="EMBL" id="JH767170">
    <property type="protein sequence ID" value="EQC31206.1"/>
    <property type="molecule type" value="Genomic_DNA"/>
</dbReference>
<sequence length="705" mass="79379">MVAPPLGVSLRYFQHLITQCGGRHKLHGLTTAQVCFDYIVPLTKSTELSLVDHLANDASTSHFVSEANWYISHAWSYQFLETVDSLEAFFANHSLAHEAVLWFCVFNNNQHLAHSYPFEYWSMTFKTQLAAIGNVVMIMHPWNDPIVLRRSWCVFEVYVAVTMQARFEMAMAPGQLEYLVNDMLRPTALNDMLGTIKSEASETTVPSDRDGIFELIRAETSFTAVDRLIFSTISDWMMRTLSAQIASGLSPLDEAWRLACLANIHAAEFAWSDVVTTAARACDLFEAQDVDARCYVGVKALLGRAYAQVGEPDVSWRPLFAELLAIDDLDVAMVCEVRNIFAKALDTAAFYAEVRNLCLETYEMARTHLGPMHPTTIETMSKLGASCFEFADFDASAAWFTKCLNARLALLGPDHHDTMHSRSFLASIYHVQGKCSDALAAYEDIVASLERTHGPSHFRTIESLLNIAVGHRALGALEQAEATLLLIRARASTQPLSPWHCVQLPFLLAVVYWTKRNYVRTKYFLEMTLTRALADLPPGHGDTYGDTSLRASALYRFLLDPVFAAYHPRNDVAWARVVAFFATNERESEVWQNETCNACRQRLQGRWIECRRCIRSGYHFCTDCFHDAAYQAFCDHAAADHISYVPPRRFLLEQAMVASDNTMDVAGAAWCEYDAYCTANHVQDAERAPYASFAPLETRGFHPML</sequence>
<dbReference type="InterPro" id="IPR011990">
    <property type="entry name" value="TPR-like_helical_dom_sf"/>
</dbReference>
<dbReference type="RefSeq" id="XP_008615379.1">
    <property type="nucleotide sequence ID" value="XM_008617157.1"/>
</dbReference>
<dbReference type="STRING" id="1156394.T0Q961"/>
<evidence type="ECO:0000313" key="3">
    <source>
        <dbReference type="EMBL" id="EQC31206.1"/>
    </source>
</evidence>
<dbReference type="SUPFAM" id="SSF48452">
    <property type="entry name" value="TPR-like"/>
    <property type="match status" value="1"/>
</dbReference>
<dbReference type="Proteomes" id="UP000030762">
    <property type="component" value="Unassembled WGS sequence"/>
</dbReference>
<gene>
    <name evidence="3" type="ORF">SDRG_11129</name>
</gene>
<dbReference type="OMA" id="NIYATEW"/>
<dbReference type="GeneID" id="19951856"/>
<dbReference type="PANTHER" id="PTHR45641:SF19">
    <property type="entry name" value="NEPHROCYSTIN-3"/>
    <property type="match status" value="1"/>
</dbReference>
<evidence type="ECO:0000256" key="1">
    <source>
        <dbReference type="ARBA" id="ARBA00022737"/>
    </source>
</evidence>
<organism evidence="3 4">
    <name type="scientific">Saprolegnia diclina (strain VS20)</name>
    <dbReference type="NCBI Taxonomy" id="1156394"/>
    <lineage>
        <taxon>Eukaryota</taxon>
        <taxon>Sar</taxon>
        <taxon>Stramenopiles</taxon>
        <taxon>Oomycota</taxon>
        <taxon>Saprolegniomycetes</taxon>
        <taxon>Saprolegniales</taxon>
        <taxon>Saprolegniaceae</taxon>
        <taxon>Saprolegnia</taxon>
    </lineage>
</organism>